<keyword evidence="5" id="KW-1185">Reference proteome</keyword>
<dbReference type="EMBL" id="ABJB010462945">
    <property type="status" value="NOT_ANNOTATED_CDS"/>
    <property type="molecule type" value="Genomic_DNA"/>
</dbReference>
<dbReference type="OrthoDB" id="6490891at2759"/>
<dbReference type="InterPro" id="IPR007527">
    <property type="entry name" value="Znf_SWIM"/>
</dbReference>
<dbReference type="PROSITE" id="PS50966">
    <property type="entry name" value="ZF_SWIM"/>
    <property type="match status" value="1"/>
</dbReference>
<keyword evidence="1" id="KW-0479">Metal-binding</keyword>
<dbReference type="VEuPathDB" id="VectorBase:ISCP_014923"/>
<dbReference type="VEuPathDB" id="VectorBase:ISCI013596"/>
<reference evidence="4" key="2">
    <citation type="submission" date="2020-05" db="UniProtKB">
        <authorList>
            <consortium name="EnsemblMetazoa"/>
        </authorList>
    </citation>
    <scope>IDENTIFICATION</scope>
    <source>
        <strain evidence="4">wikel</strain>
    </source>
</reference>
<protein>
    <recommendedName>
        <fullName evidence="2">SWIM-type domain-containing protein</fullName>
    </recommendedName>
</protein>
<evidence type="ECO:0000259" key="2">
    <source>
        <dbReference type="PROSITE" id="PS50966"/>
    </source>
</evidence>
<feature type="domain" description="SWIM-type" evidence="2">
    <location>
        <begin position="14"/>
        <end position="50"/>
    </location>
</feature>
<dbReference type="EnsemblMetazoa" id="ISCW013596-RA">
    <property type="protein sequence ID" value="ISCW013596-PA"/>
    <property type="gene ID" value="ISCW013596"/>
</dbReference>
<dbReference type="HOGENOM" id="CLU_125644_0_0_1"/>
<evidence type="ECO:0000313" key="4">
    <source>
        <dbReference type="EnsemblMetazoa" id="ISCW013596-PA"/>
    </source>
</evidence>
<evidence type="ECO:0000313" key="3">
    <source>
        <dbReference type="EMBL" id="EEC18278.1"/>
    </source>
</evidence>
<dbReference type="PaxDb" id="6945-B7QHF6"/>
<evidence type="ECO:0000313" key="5">
    <source>
        <dbReference type="Proteomes" id="UP000001555"/>
    </source>
</evidence>
<dbReference type="InParanoid" id="B7QHF6"/>
<dbReference type="PANTHER" id="PTHR47526">
    <property type="entry name" value="ATP-DEPENDENT DNA HELICASE"/>
    <property type="match status" value="1"/>
</dbReference>
<reference evidence="3 5" key="1">
    <citation type="submission" date="2008-03" db="EMBL/GenBank/DDBJ databases">
        <title>Annotation of Ixodes scapularis.</title>
        <authorList>
            <consortium name="Ixodes scapularis Genome Project Consortium"/>
            <person name="Caler E."/>
            <person name="Hannick L.I."/>
            <person name="Bidwell S."/>
            <person name="Joardar V."/>
            <person name="Thiagarajan M."/>
            <person name="Amedeo P."/>
            <person name="Galinsky K.J."/>
            <person name="Schobel S."/>
            <person name="Inman J."/>
            <person name="Hostetler J."/>
            <person name="Miller J."/>
            <person name="Hammond M."/>
            <person name="Megy K."/>
            <person name="Lawson D."/>
            <person name="Kodira C."/>
            <person name="Sutton G."/>
            <person name="Meyer J."/>
            <person name="Hill C.A."/>
            <person name="Birren B."/>
            <person name="Nene V."/>
            <person name="Collins F."/>
            <person name="Alarcon-Chaidez F."/>
            <person name="Wikel S."/>
            <person name="Strausberg R."/>
        </authorList>
    </citation>
    <scope>NUCLEOTIDE SEQUENCE [LARGE SCALE GENOMIC DNA]</scope>
    <source>
        <strain evidence="5">Wikel</strain>
        <strain evidence="3">Wikel colony</strain>
    </source>
</reference>
<accession>B7QHF6</accession>
<dbReference type="EMBL" id="DS939462">
    <property type="protein sequence ID" value="EEC18278.1"/>
    <property type="molecule type" value="Genomic_DNA"/>
</dbReference>
<gene>
    <name evidence="4" type="primary">8041308</name>
    <name evidence="3" type="ORF">IscW_ISCW013596</name>
</gene>
<name>B7QHF6_IXOSC</name>
<dbReference type="GO" id="GO:0008270">
    <property type="term" value="F:zinc ion binding"/>
    <property type="evidence" value="ECO:0007669"/>
    <property type="project" value="UniProtKB-KW"/>
</dbReference>
<organism>
    <name type="scientific">Ixodes scapularis</name>
    <name type="common">Black-legged tick</name>
    <name type="synonym">Deer tick</name>
    <dbReference type="NCBI Taxonomy" id="6945"/>
    <lineage>
        <taxon>Eukaryota</taxon>
        <taxon>Metazoa</taxon>
        <taxon>Ecdysozoa</taxon>
        <taxon>Arthropoda</taxon>
        <taxon>Chelicerata</taxon>
        <taxon>Arachnida</taxon>
        <taxon>Acari</taxon>
        <taxon>Parasitiformes</taxon>
        <taxon>Ixodida</taxon>
        <taxon>Ixodoidea</taxon>
        <taxon>Ixodidae</taxon>
        <taxon>Ixodinae</taxon>
        <taxon>Ixodes</taxon>
    </lineage>
</organism>
<evidence type="ECO:0000256" key="1">
    <source>
        <dbReference type="PROSITE-ProRule" id="PRU00325"/>
    </source>
</evidence>
<dbReference type="PANTHER" id="PTHR47526:SF3">
    <property type="entry name" value="PHD-TYPE DOMAIN-CONTAINING PROTEIN"/>
    <property type="match status" value="1"/>
</dbReference>
<dbReference type="Proteomes" id="UP000001555">
    <property type="component" value="Unassembled WGS sequence"/>
</dbReference>
<keyword evidence="1" id="KW-0862">Zinc</keyword>
<keyword evidence="1" id="KW-0863">Zinc-finger</keyword>
<proteinExistence type="predicted"/>
<sequence>VRHSQSMREALLRPWLLLKPDGQVQGAHCTCMAGLGEACSHVGAVLFYLEAVVRRTSSLACTDQANAWLPPRMQVLECVPIAKIDFSSAKMKKRILDGERRPTAQTSSSVPLGATDEEWATFLAACHQSGCRPALLALEEDYVDEYIP</sequence>
<feature type="non-terminal residue" evidence="3">
    <location>
        <position position="1"/>
    </location>
</feature>
<feature type="non-terminal residue" evidence="3">
    <location>
        <position position="148"/>
    </location>
</feature>
<dbReference type="AlphaFoldDB" id="B7QHF6"/>
<dbReference type="VEuPathDB" id="VectorBase:ISCW013596"/>